<keyword evidence="2" id="KW-1133">Transmembrane helix</keyword>
<sequence>MDEIENKMNGGFQSGPGTILPAHPPSSIRPSIPIPSSSPFIQSNLPPLPPFFLLHLPESAARSSPSIASAGRSLCSRKALRDWDLWGLFFFIVFLGLMLSWSPSVKKAKASLDSGLLLAFDLTQRTDSHLMSMIRYAINHIVKFTIKCCSHSEVFAVAFALLAAVAVILTLNVSSPRRSICGFKKVKLGELEADLFAIKAINDNLYPSYNELVEFRSTRNCSYTVTPVEILMDSVKAAEPFPSVVATSKTLAVSLESELSKKLEITENAKEENDEEEEGSKAETSTTKKNKNKNKSKKKPHQTDLPTIPIVKFFPSGDFP</sequence>
<protein>
    <submittedName>
        <fullName evidence="3">Uncharacterized protein</fullName>
    </submittedName>
</protein>
<feature type="transmembrane region" description="Helical" evidence="2">
    <location>
        <begin position="154"/>
        <end position="174"/>
    </location>
</feature>
<keyword evidence="4" id="KW-1185">Reference proteome</keyword>
<evidence type="ECO:0000313" key="4">
    <source>
        <dbReference type="Proteomes" id="UP000886595"/>
    </source>
</evidence>
<dbReference type="OrthoDB" id="10508626at2759"/>
<proteinExistence type="predicted"/>
<dbReference type="EMBL" id="JAAMPC010000014">
    <property type="protein sequence ID" value="KAG2266115.1"/>
    <property type="molecule type" value="Genomic_DNA"/>
</dbReference>
<accession>A0A8X7U4L8</accession>
<evidence type="ECO:0000313" key="3">
    <source>
        <dbReference type="EMBL" id="KAG2266115.1"/>
    </source>
</evidence>
<evidence type="ECO:0000256" key="2">
    <source>
        <dbReference type="SAM" id="Phobius"/>
    </source>
</evidence>
<organism evidence="3 4">
    <name type="scientific">Brassica carinata</name>
    <name type="common">Ethiopian mustard</name>
    <name type="synonym">Abyssinian cabbage</name>
    <dbReference type="NCBI Taxonomy" id="52824"/>
    <lineage>
        <taxon>Eukaryota</taxon>
        <taxon>Viridiplantae</taxon>
        <taxon>Streptophyta</taxon>
        <taxon>Embryophyta</taxon>
        <taxon>Tracheophyta</taxon>
        <taxon>Spermatophyta</taxon>
        <taxon>Magnoliopsida</taxon>
        <taxon>eudicotyledons</taxon>
        <taxon>Gunneridae</taxon>
        <taxon>Pentapetalae</taxon>
        <taxon>rosids</taxon>
        <taxon>malvids</taxon>
        <taxon>Brassicales</taxon>
        <taxon>Brassicaceae</taxon>
        <taxon>Brassiceae</taxon>
        <taxon>Brassica</taxon>
    </lineage>
</organism>
<keyword evidence="2" id="KW-0812">Transmembrane</keyword>
<name>A0A8X7U4L8_BRACI</name>
<feature type="compositionally biased region" description="Basic residues" evidence="1">
    <location>
        <begin position="288"/>
        <end position="300"/>
    </location>
</feature>
<keyword evidence="2" id="KW-0472">Membrane</keyword>
<comment type="caution">
    <text evidence="3">The sequence shown here is derived from an EMBL/GenBank/DDBJ whole genome shotgun (WGS) entry which is preliminary data.</text>
</comment>
<feature type="transmembrane region" description="Helical" evidence="2">
    <location>
        <begin position="83"/>
        <end position="102"/>
    </location>
</feature>
<feature type="region of interest" description="Disordered" evidence="1">
    <location>
        <begin position="1"/>
        <end position="20"/>
    </location>
</feature>
<reference evidence="3 4" key="1">
    <citation type="submission" date="2020-02" db="EMBL/GenBank/DDBJ databases">
        <authorList>
            <person name="Ma Q."/>
            <person name="Huang Y."/>
            <person name="Song X."/>
            <person name="Pei D."/>
        </authorList>
    </citation>
    <scope>NUCLEOTIDE SEQUENCE [LARGE SCALE GENOMIC DNA]</scope>
    <source>
        <strain evidence="3">Sxm20200214</strain>
        <tissue evidence="3">Leaf</tissue>
    </source>
</reference>
<dbReference type="Proteomes" id="UP000886595">
    <property type="component" value="Unassembled WGS sequence"/>
</dbReference>
<gene>
    <name evidence="3" type="ORF">Bca52824_073194</name>
</gene>
<evidence type="ECO:0000256" key="1">
    <source>
        <dbReference type="SAM" id="MobiDB-lite"/>
    </source>
</evidence>
<dbReference type="AlphaFoldDB" id="A0A8X7U4L8"/>
<feature type="region of interest" description="Disordered" evidence="1">
    <location>
        <begin position="266"/>
        <end position="320"/>
    </location>
</feature>